<dbReference type="Proteomes" id="UP001488838">
    <property type="component" value="Unassembled WGS sequence"/>
</dbReference>
<protein>
    <submittedName>
        <fullName evidence="1">Uncharacterized protein</fullName>
    </submittedName>
</protein>
<reference evidence="1 2" key="1">
    <citation type="journal article" date="2023" name="bioRxiv">
        <title>Conserved and derived expression patterns and positive selection on dental genes reveal complex evolutionary context of ever-growing rodent molars.</title>
        <authorList>
            <person name="Calamari Z.T."/>
            <person name="Song A."/>
            <person name="Cohen E."/>
            <person name="Akter M."/>
            <person name="Roy R.D."/>
            <person name="Hallikas O."/>
            <person name="Christensen M.M."/>
            <person name="Li P."/>
            <person name="Marangoni P."/>
            <person name="Jernvall J."/>
            <person name="Klein O.D."/>
        </authorList>
    </citation>
    <scope>NUCLEOTIDE SEQUENCE [LARGE SCALE GENOMIC DNA]</scope>
    <source>
        <strain evidence="1">V071</strain>
    </source>
</reference>
<proteinExistence type="predicted"/>
<organism evidence="1 2">
    <name type="scientific">Myodes glareolus</name>
    <name type="common">Bank vole</name>
    <name type="synonym">Clethrionomys glareolus</name>
    <dbReference type="NCBI Taxonomy" id="447135"/>
    <lineage>
        <taxon>Eukaryota</taxon>
        <taxon>Metazoa</taxon>
        <taxon>Chordata</taxon>
        <taxon>Craniata</taxon>
        <taxon>Vertebrata</taxon>
        <taxon>Euteleostomi</taxon>
        <taxon>Mammalia</taxon>
        <taxon>Eutheria</taxon>
        <taxon>Euarchontoglires</taxon>
        <taxon>Glires</taxon>
        <taxon>Rodentia</taxon>
        <taxon>Myomorpha</taxon>
        <taxon>Muroidea</taxon>
        <taxon>Cricetidae</taxon>
        <taxon>Arvicolinae</taxon>
        <taxon>Myodes</taxon>
    </lineage>
</organism>
<accession>A0AAW0I207</accession>
<comment type="caution">
    <text evidence="1">The sequence shown here is derived from an EMBL/GenBank/DDBJ whole genome shotgun (WGS) entry which is preliminary data.</text>
</comment>
<gene>
    <name evidence="1" type="ORF">U0070_027354</name>
</gene>
<dbReference type="AlphaFoldDB" id="A0AAW0I207"/>
<evidence type="ECO:0000313" key="1">
    <source>
        <dbReference type="EMBL" id="KAK7808565.1"/>
    </source>
</evidence>
<sequence>MPDYSNGYWGKPRDANLMTQMHKDSDLMAGGRSSRWWTQCDQLPQSPVTEASSNCEASQTFFLLVTFAKCLVAARRQVTDPKGGSPFDTMAVTLRHALTHLCKLTGDWRLVKVPGSRMEHESSNTELLFLLERSKISLLGELQGSLSAVGDPLSSPVEILLSLSIPSAKRFESIPLKRSDFTVKGLLLRFWTFIQVSTFSSLKHEPTVLRERLLLRQPIAAEIPAHWGVADGRFWMTDGRHASIEPDYILRFWKVIHVGGNVIQTMSSSVPHRCRPGN</sequence>
<evidence type="ECO:0000313" key="2">
    <source>
        <dbReference type="Proteomes" id="UP001488838"/>
    </source>
</evidence>
<dbReference type="EMBL" id="JBBHLL010000236">
    <property type="protein sequence ID" value="KAK7808565.1"/>
    <property type="molecule type" value="Genomic_DNA"/>
</dbReference>
<keyword evidence="2" id="KW-1185">Reference proteome</keyword>
<name>A0AAW0I207_MYOGA</name>